<keyword evidence="4" id="KW-1185">Reference proteome</keyword>
<comment type="caution">
    <text evidence="3">The sequence shown here is derived from an EMBL/GenBank/DDBJ whole genome shotgun (WGS) entry which is preliminary data.</text>
</comment>
<protein>
    <submittedName>
        <fullName evidence="3">Nitroreductase family protein</fullName>
    </submittedName>
</protein>
<organism evidence="3 4">
    <name type="scientific">Phycicoccus avicenniae</name>
    <dbReference type="NCBI Taxonomy" id="2828860"/>
    <lineage>
        <taxon>Bacteria</taxon>
        <taxon>Bacillati</taxon>
        <taxon>Actinomycetota</taxon>
        <taxon>Actinomycetes</taxon>
        <taxon>Micrococcales</taxon>
        <taxon>Intrasporangiaceae</taxon>
        <taxon>Phycicoccus</taxon>
    </lineage>
</organism>
<dbReference type="Proteomes" id="UP000677016">
    <property type="component" value="Unassembled WGS sequence"/>
</dbReference>
<dbReference type="AlphaFoldDB" id="A0A941D9V9"/>
<proteinExistence type="predicted"/>
<feature type="compositionally biased region" description="Basic and acidic residues" evidence="1">
    <location>
        <begin position="22"/>
        <end position="35"/>
    </location>
</feature>
<reference evidence="3" key="1">
    <citation type="submission" date="2021-04" db="EMBL/GenBank/DDBJ databases">
        <title>Phycicoccus avicenniae sp. nov., a novel endophytic actinomycetes isolated from branch of Avicennia mariana.</title>
        <authorList>
            <person name="Tuo L."/>
        </authorList>
    </citation>
    <scope>NUCLEOTIDE SEQUENCE</scope>
    <source>
        <strain evidence="3">BSK3Z-2</strain>
    </source>
</reference>
<feature type="region of interest" description="Disordered" evidence="1">
    <location>
        <begin position="1"/>
        <end position="55"/>
    </location>
</feature>
<name>A0A941D9V9_9MICO</name>
<evidence type="ECO:0000256" key="1">
    <source>
        <dbReference type="SAM" id="MobiDB-lite"/>
    </source>
</evidence>
<dbReference type="Gene3D" id="3.40.109.10">
    <property type="entry name" value="NADH Oxidase"/>
    <property type="match status" value="1"/>
</dbReference>
<sequence>MTFAPTRVPGPGWLPGPGRQGAVDRETLWYDHALGDDAPVPPPWAGRPAGDEEPVPDDLVDLVARPGKARPWPSGLWGSAVATAFPAPAPAGPDATGSVGRASLRLAAHAVAAVRRDPDDPYNDHRAYASPRCVFPVRAAVVTDGEWHVLDPDRRRVVPSGVDAGPAADEGTIALSGRWDAVPAGYGWFRGGLVAIETGILLRHLAVLGRLHGLPLSVSAPGPGAGTTSARRTWRDPARWSPPWVLTPDTAAPATGGSAVSPDLPPDPWAGASAPAAGPVLHGDDAGEDLARVYGSHVVPGPPAALGTGLPDHPGTGDAGSWAEVLWRRSAGRMPRGLFGFRVADRAVDRGDAHALARWALLPPPGPVAAADAGRRVHALVRDVPGLEPGVHEVVDGAFHPRATLPDALDRFAAAYLYGSDVMSRNDIAHAPLVLVTTSRPRAAVRRAGPGGWTATHVAAGWLAHGVSLAAAARRLVARPVRALDERDVAAALDLDDDEMVGLAVVVSHHAPHGGLQIDLRS</sequence>
<dbReference type="EMBL" id="JAGSNF010000004">
    <property type="protein sequence ID" value="MBR7742527.1"/>
    <property type="molecule type" value="Genomic_DNA"/>
</dbReference>
<dbReference type="RefSeq" id="WP_211601695.1">
    <property type="nucleotide sequence ID" value="NZ_JAGSNF010000004.1"/>
</dbReference>
<dbReference type="SUPFAM" id="SSF55469">
    <property type="entry name" value="FMN-dependent nitroreductase-like"/>
    <property type="match status" value="1"/>
</dbReference>
<accession>A0A941D9V9</accession>
<dbReference type="InterPro" id="IPR000415">
    <property type="entry name" value="Nitroreductase-like"/>
</dbReference>
<dbReference type="InterPro" id="IPR029479">
    <property type="entry name" value="Nitroreductase"/>
</dbReference>
<dbReference type="Pfam" id="PF00881">
    <property type="entry name" value="Nitroreductase"/>
    <property type="match status" value="1"/>
</dbReference>
<gene>
    <name evidence="3" type="ORF">KC207_04395</name>
</gene>
<evidence type="ECO:0000259" key="2">
    <source>
        <dbReference type="Pfam" id="PF00881"/>
    </source>
</evidence>
<evidence type="ECO:0000313" key="3">
    <source>
        <dbReference type="EMBL" id="MBR7742527.1"/>
    </source>
</evidence>
<evidence type="ECO:0000313" key="4">
    <source>
        <dbReference type="Proteomes" id="UP000677016"/>
    </source>
</evidence>
<dbReference type="GO" id="GO:0016491">
    <property type="term" value="F:oxidoreductase activity"/>
    <property type="evidence" value="ECO:0007669"/>
    <property type="project" value="InterPro"/>
</dbReference>
<feature type="domain" description="Nitroreductase" evidence="2">
    <location>
        <begin position="423"/>
        <end position="504"/>
    </location>
</feature>